<dbReference type="PANTHER" id="PTHR36573">
    <property type="entry name" value="INTERMEMBRANE PHOSPHOLIPID TRANSPORT SYSTEM BINDING PROTEIN MLAC"/>
    <property type="match status" value="1"/>
</dbReference>
<protein>
    <submittedName>
        <fullName evidence="2">ABC transporter substrate-binding protein</fullName>
    </submittedName>
</protein>
<dbReference type="Pfam" id="PF05494">
    <property type="entry name" value="MlaC"/>
    <property type="match status" value="1"/>
</dbReference>
<sequence>MSIPLLTRRTTICVLSVALVSLAAATPALGSDPADVVRNGANRMLQVLKSGASDAERRATLKEVLNQSFDLQAFGRTVLGRHWKGATPEQQRRFLAALEKAEVAAYADRFKEYSGQTLKVGKTTTNGAVQLVNSEIITPNDPQPVRIVWEVQNGKITDVIVEGVSMAATRRSDFNAYIQKNGLDGLIAELERRTHGS</sequence>
<name>A0A5C8PHV6_9HYPH</name>
<keyword evidence="3" id="KW-1185">Reference proteome</keyword>
<evidence type="ECO:0000313" key="3">
    <source>
        <dbReference type="Proteomes" id="UP000321638"/>
    </source>
</evidence>
<dbReference type="InterPro" id="IPR008869">
    <property type="entry name" value="MlaC/ttg2D"/>
</dbReference>
<comment type="caution">
    <text evidence="2">The sequence shown here is derived from an EMBL/GenBank/DDBJ whole genome shotgun (WGS) entry which is preliminary data.</text>
</comment>
<gene>
    <name evidence="2" type="ORF">FHP25_20905</name>
</gene>
<dbReference type="EMBL" id="VDUZ01000025">
    <property type="protein sequence ID" value="TXL73398.1"/>
    <property type="molecule type" value="Genomic_DNA"/>
</dbReference>
<proteinExistence type="predicted"/>
<dbReference type="OrthoDB" id="8099120at2"/>
<dbReference type="Gene3D" id="3.10.450.710">
    <property type="entry name" value="Tgt2/MlaC"/>
    <property type="match status" value="1"/>
</dbReference>
<evidence type="ECO:0000256" key="1">
    <source>
        <dbReference type="SAM" id="SignalP"/>
    </source>
</evidence>
<organism evidence="2 3">
    <name type="scientific">Vineibacter terrae</name>
    <dbReference type="NCBI Taxonomy" id="2586908"/>
    <lineage>
        <taxon>Bacteria</taxon>
        <taxon>Pseudomonadati</taxon>
        <taxon>Pseudomonadota</taxon>
        <taxon>Alphaproteobacteria</taxon>
        <taxon>Hyphomicrobiales</taxon>
        <taxon>Vineibacter</taxon>
    </lineage>
</organism>
<feature type="chain" id="PRO_5022763580" evidence="1">
    <location>
        <begin position="31"/>
        <end position="197"/>
    </location>
</feature>
<accession>A0A5C8PHV6</accession>
<dbReference type="Proteomes" id="UP000321638">
    <property type="component" value="Unassembled WGS sequence"/>
</dbReference>
<dbReference type="AlphaFoldDB" id="A0A5C8PHV6"/>
<reference evidence="2 3" key="1">
    <citation type="submission" date="2019-06" db="EMBL/GenBank/DDBJ databases">
        <title>New taxonomy in bacterial strain CC-CFT640, isolated from vineyard.</title>
        <authorList>
            <person name="Lin S.-Y."/>
            <person name="Tsai C.-F."/>
            <person name="Young C.-C."/>
        </authorList>
    </citation>
    <scope>NUCLEOTIDE SEQUENCE [LARGE SCALE GENOMIC DNA]</scope>
    <source>
        <strain evidence="2 3">CC-CFT640</strain>
    </source>
</reference>
<keyword evidence="1" id="KW-0732">Signal</keyword>
<dbReference type="RefSeq" id="WP_147848920.1">
    <property type="nucleotide sequence ID" value="NZ_VDUZ01000025.1"/>
</dbReference>
<feature type="signal peptide" evidence="1">
    <location>
        <begin position="1"/>
        <end position="30"/>
    </location>
</feature>
<dbReference type="PANTHER" id="PTHR36573:SF1">
    <property type="entry name" value="INTERMEMBRANE PHOSPHOLIPID TRANSPORT SYSTEM BINDING PROTEIN MLAC"/>
    <property type="match status" value="1"/>
</dbReference>
<evidence type="ECO:0000313" key="2">
    <source>
        <dbReference type="EMBL" id="TXL73398.1"/>
    </source>
</evidence>
<dbReference type="InterPro" id="IPR042245">
    <property type="entry name" value="Tgt2/MlaC_sf"/>
</dbReference>